<feature type="domain" description="Glucodextranase-like C-terminal" evidence="2">
    <location>
        <begin position="10"/>
        <end position="190"/>
    </location>
</feature>
<reference evidence="3 4" key="1">
    <citation type="journal article" date="2012" name="Stand. Genomic Sci.">
        <title>Complete genome sequence of the aerobic, heterotroph Marinithermus hydrothermalis type strain (T1(T)) from a deep-sea hydrothermal vent chimney.</title>
        <authorList>
            <person name="Copeland A."/>
            <person name="Gu W."/>
            <person name="Yasawong M."/>
            <person name="Lapidus A."/>
            <person name="Lucas S."/>
            <person name="Deshpande S."/>
            <person name="Pagani I."/>
            <person name="Tapia R."/>
            <person name="Cheng J.F."/>
            <person name="Goodwin L.A."/>
            <person name="Pitluck S."/>
            <person name="Liolios K."/>
            <person name="Ivanova N."/>
            <person name="Mavromatis K."/>
            <person name="Mikhailova N."/>
            <person name="Pati A."/>
            <person name="Chen A."/>
            <person name="Palaniappan K."/>
            <person name="Land M."/>
            <person name="Pan C."/>
            <person name="Brambilla E.M."/>
            <person name="Rohde M."/>
            <person name="Tindall B.J."/>
            <person name="Sikorski J."/>
            <person name="Goker M."/>
            <person name="Detter J.C."/>
            <person name="Bristow J."/>
            <person name="Eisen J.A."/>
            <person name="Markowitz V."/>
            <person name="Hugenholtz P."/>
            <person name="Kyrpides N.C."/>
            <person name="Klenk H.P."/>
            <person name="Woyke T."/>
        </authorList>
    </citation>
    <scope>NUCLEOTIDE SEQUENCE [LARGE SCALE GENOMIC DNA]</scope>
    <source>
        <strain evidence="4">DSM 14884 / JCM 11576 / T1</strain>
    </source>
</reference>
<name>F2NKS8_MARHT</name>
<dbReference type="OrthoDB" id="31242at2"/>
<keyword evidence="1" id="KW-1133">Transmembrane helix</keyword>
<evidence type="ECO:0000256" key="1">
    <source>
        <dbReference type="SAM" id="Phobius"/>
    </source>
</evidence>
<gene>
    <name evidence="3" type="ordered locus">Marky_0078</name>
</gene>
<keyword evidence="1" id="KW-0472">Membrane</keyword>
<proteinExistence type="predicted"/>
<dbReference type="SUPFAM" id="SSF49344">
    <property type="entry name" value="CBD9-like"/>
    <property type="match status" value="1"/>
</dbReference>
<dbReference type="Proteomes" id="UP000007030">
    <property type="component" value="Chromosome"/>
</dbReference>
<dbReference type="CDD" id="cd09626">
    <property type="entry name" value="DOMON_glucodextranase_like"/>
    <property type="match status" value="1"/>
</dbReference>
<keyword evidence="1" id="KW-0812">Transmembrane</keyword>
<dbReference type="InterPro" id="IPR019248">
    <property type="entry name" value="Glucodextran_C"/>
</dbReference>
<dbReference type="eggNOG" id="COG4945">
    <property type="taxonomic scope" value="Bacteria"/>
</dbReference>
<sequence length="247" mass="26671">MIWLLLALALLDPAGDDRGPGYAYPTAPVYQEVGFADLTGFEVTVQDANLVLSVRLDRYPNPAEAPLGFSLPVIAIYVDTGPGGEEVLPGAGLRTPKGQGWERAYLLTGWGAEARAPGVLPRPVRAERDGEWIRIHTDLPPGPYGYYVAVGLYDPFEPWGFRAVRPGGGPWRLEGPEAAPRAVDVLARNQAAVYASGVLPPARAGLRFSLWRGAALGLWALGGLALFLAFRRSRRPHEPQEGVGNRQ</sequence>
<protein>
    <recommendedName>
        <fullName evidence="2">Glucodextranase-like C-terminal domain-containing protein</fullName>
    </recommendedName>
</protein>
<accession>F2NKS8</accession>
<keyword evidence="4" id="KW-1185">Reference proteome</keyword>
<evidence type="ECO:0000313" key="3">
    <source>
        <dbReference type="EMBL" id="AEB10841.1"/>
    </source>
</evidence>
<dbReference type="RefSeq" id="WP_013702896.1">
    <property type="nucleotide sequence ID" value="NC_015387.1"/>
</dbReference>
<evidence type="ECO:0000259" key="2">
    <source>
        <dbReference type="Pfam" id="PF09985"/>
    </source>
</evidence>
<dbReference type="Gene3D" id="2.60.40.1190">
    <property type="match status" value="1"/>
</dbReference>
<dbReference type="EMBL" id="CP002630">
    <property type="protein sequence ID" value="AEB10841.1"/>
    <property type="molecule type" value="Genomic_DNA"/>
</dbReference>
<dbReference type="Pfam" id="PF09985">
    <property type="entry name" value="Glucodextran_C"/>
    <property type="match status" value="1"/>
</dbReference>
<dbReference type="AlphaFoldDB" id="F2NKS8"/>
<feature type="transmembrane region" description="Helical" evidence="1">
    <location>
        <begin position="210"/>
        <end position="230"/>
    </location>
</feature>
<dbReference type="STRING" id="869210.Marky_0078"/>
<organism evidence="3 4">
    <name type="scientific">Marinithermus hydrothermalis (strain DSM 14884 / JCM 11576 / T1)</name>
    <dbReference type="NCBI Taxonomy" id="869210"/>
    <lineage>
        <taxon>Bacteria</taxon>
        <taxon>Thermotogati</taxon>
        <taxon>Deinococcota</taxon>
        <taxon>Deinococci</taxon>
        <taxon>Thermales</taxon>
        <taxon>Thermaceae</taxon>
        <taxon>Marinithermus</taxon>
    </lineage>
</organism>
<evidence type="ECO:0000313" key="4">
    <source>
        <dbReference type="Proteomes" id="UP000007030"/>
    </source>
</evidence>
<dbReference type="KEGG" id="mhd:Marky_0078"/>
<dbReference type="HOGENOM" id="CLU_088908_0_0_0"/>